<accession>A0A198XUN4</accession>
<sequence length="180" mass="20118">MPNEIKLGFDDDLTKTVQSLYFDIDLNKIVETTLSIMTQKLHDGIDFVYFPDAIQIWNMPKSVSIYVVNHAKGRAVNLAARGKDYATNVLSYPSELPTEVIALLGEIGLGELVLCHEVVLNEADEQNKSFKSHLTHLIVHGLLHLLGFDHEISDADADQMEGFEIEILAQLGIDNPYLEP</sequence>
<dbReference type="Pfam" id="PF02130">
    <property type="entry name" value="YbeY"/>
    <property type="match status" value="1"/>
</dbReference>
<dbReference type="GO" id="GO:0004222">
    <property type="term" value="F:metalloendopeptidase activity"/>
    <property type="evidence" value="ECO:0007669"/>
    <property type="project" value="InterPro"/>
</dbReference>
<keyword evidence="3 8" id="KW-0540">Nuclease</keyword>
<dbReference type="InterPro" id="IPR023091">
    <property type="entry name" value="MetalPrtase_cat_dom_sf_prd"/>
</dbReference>
<dbReference type="HAMAP" id="MF_00009">
    <property type="entry name" value="Endoribonucl_YbeY"/>
    <property type="match status" value="1"/>
</dbReference>
<evidence type="ECO:0000256" key="7">
    <source>
        <dbReference type="ARBA" id="ARBA00022833"/>
    </source>
</evidence>
<feature type="binding site" evidence="8">
    <location>
        <position position="150"/>
    </location>
    <ligand>
        <name>Zn(2+)</name>
        <dbReference type="ChEBI" id="CHEBI:29105"/>
        <note>catalytic</note>
    </ligand>
</feature>
<comment type="cofactor">
    <cofactor evidence="8">
        <name>Zn(2+)</name>
        <dbReference type="ChEBI" id="CHEBI:29105"/>
    </cofactor>
    <text evidence="8">Binds 1 zinc ion.</text>
</comment>
<keyword evidence="5 8" id="KW-0255">Endonuclease</keyword>
<dbReference type="InterPro" id="IPR020549">
    <property type="entry name" value="YbeY_CS"/>
</dbReference>
<dbReference type="GO" id="GO:0004521">
    <property type="term" value="F:RNA endonuclease activity"/>
    <property type="evidence" value="ECO:0007669"/>
    <property type="project" value="UniProtKB-UniRule"/>
</dbReference>
<dbReference type="GO" id="GO:0008270">
    <property type="term" value="F:zinc ion binding"/>
    <property type="evidence" value="ECO:0007669"/>
    <property type="project" value="UniProtKB-UniRule"/>
</dbReference>
<evidence type="ECO:0000256" key="2">
    <source>
        <dbReference type="ARBA" id="ARBA00022517"/>
    </source>
</evidence>
<keyword evidence="8" id="KW-0698">rRNA processing</keyword>
<dbReference type="PANTHER" id="PTHR46986:SF1">
    <property type="entry name" value="ENDORIBONUCLEASE YBEY, CHLOROPLASTIC"/>
    <property type="match status" value="1"/>
</dbReference>
<dbReference type="EC" id="3.1.-.-" evidence="8"/>
<evidence type="ECO:0000256" key="8">
    <source>
        <dbReference type="HAMAP-Rule" id="MF_00009"/>
    </source>
</evidence>
<protein>
    <recommendedName>
        <fullName evidence="8">Endoribonuclease YbeY</fullName>
        <ecNumber evidence="8">3.1.-.-</ecNumber>
    </recommendedName>
</protein>
<keyword evidence="2 8" id="KW-0690">Ribosome biogenesis</keyword>
<comment type="similarity">
    <text evidence="1 8">Belongs to the endoribonuclease YbeY family.</text>
</comment>
<evidence type="ECO:0000256" key="3">
    <source>
        <dbReference type="ARBA" id="ARBA00022722"/>
    </source>
</evidence>
<evidence type="ECO:0000256" key="4">
    <source>
        <dbReference type="ARBA" id="ARBA00022723"/>
    </source>
</evidence>
<keyword evidence="6 8" id="KW-0378">Hydrolase</keyword>
<keyword evidence="4 8" id="KW-0479">Metal-binding</keyword>
<dbReference type="PROSITE" id="PS01306">
    <property type="entry name" value="UPF0054"/>
    <property type="match status" value="1"/>
</dbReference>
<dbReference type="OrthoDB" id="9807740at2"/>
<feature type="binding site" evidence="8">
    <location>
        <position position="140"/>
    </location>
    <ligand>
        <name>Zn(2+)</name>
        <dbReference type="ChEBI" id="CHEBI:29105"/>
        <note>catalytic</note>
    </ligand>
</feature>
<comment type="function">
    <text evidence="8">Single strand-specific metallo-endoribonuclease involved in late-stage 70S ribosome quality control and in maturation of the 3' terminus of the 16S rRNA.</text>
</comment>
<evidence type="ECO:0000313" key="10">
    <source>
        <dbReference type="Proteomes" id="UP000078295"/>
    </source>
</evidence>
<dbReference type="PANTHER" id="PTHR46986">
    <property type="entry name" value="ENDORIBONUCLEASE YBEY, CHLOROPLASTIC"/>
    <property type="match status" value="1"/>
</dbReference>
<evidence type="ECO:0000256" key="5">
    <source>
        <dbReference type="ARBA" id="ARBA00022759"/>
    </source>
</evidence>
<comment type="caution">
    <text evidence="9">The sequence shown here is derived from an EMBL/GenBank/DDBJ whole genome shotgun (WGS) entry which is preliminary data.</text>
</comment>
<dbReference type="EMBL" id="LXHQ01000022">
    <property type="protein sequence ID" value="OAV26290.1"/>
    <property type="molecule type" value="Genomic_DNA"/>
</dbReference>
<gene>
    <name evidence="8" type="primary">ybeY</name>
    <name evidence="9" type="ORF">AO370_0704</name>
</gene>
<dbReference type="InterPro" id="IPR002036">
    <property type="entry name" value="YbeY"/>
</dbReference>
<comment type="subcellular location">
    <subcellularLocation>
        <location evidence="8">Cytoplasm</location>
    </subcellularLocation>
</comment>
<dbReference type="Gene3D" id="3.40.390.30">
    <property type="entry name" value="Metalloproteases ('zincins'), catalytic domain"/>
    <property type="match status" value="1"/>
</dbReference>
<evidence type="ECO:0000313" key="9">
    <source>
        <dbReference type="EMBL" id="OAV26290.1"/>
    </source>
</evidence>
<dbReference type="RefSeq" id="WP_064602851.1">
    <property type="nucleotide sequence ID" value="NZ_JAABLA010000005.1"/>
</dbReference>
<dbReference type="AlphaFoldDB" id="A0A198XUN4"/>
<reference evidence="9 10" key="1">
    <citation type="journal article" date="2016" name="Genome Biol. Evol.">
        <title>Comparative Genomic Analyses of the Moraxella catarrhalis Serosensitive and Seroresistant Lineages Demonstrate Their Independent Evolution.</title>
        <authorList>
            <person name="Earl J.P."/>
            <person name="de Vries S.P."/>
            <person name="Ahmed A."/>
            <person name="Powell E."/>
            <person name="Schultz M.P."/>
            <person name="Hermans P.W."/>
            <person name="Hill D.J."/>
            <person name="Zhou Z."/>
            <person name="Constantinidou C.I."/>
            <person name="Hu F.Z."/>
            <person name="Bootsma H.J."/>
            <person name="Ehrlich G.D."/>
        </authorList>
    </citation>
    <scope>NUCLEOTIDE SEQUENCE [LARGE SCALE GENOMIC DNA]</scope>
    <source>
        <strain evidence="9 10">F23</strain>
    </source>
</reference>
<dbReference type="GO" id="GO:0005737">
    <property type="term" value="C:cytoplasm"/>
    <property type="evidence" value="ECO:0007669"/>
    <property type="project" value="UniProtKB-SubCell"/>
</dbReference>
<proteinExistence type="inferred from homology"/>
<keyword evidence="7 8" id="KW-0862">Zinc</keyword>
<name>A0A198XUN4_MORCA</name>
<dbReference type="NCBIfam" id="TIGR00043">
    <property type="entry name" value="rRNA maturation RNase YbeY"/>
    <property type="match status" value="1"/>
</dbReference>
<organism evidence="9 10">
    <name type="scientific">Moraxella catarrhalis</name>
    <name type="common">Branhamella catarrhalis</name>
    <dbReference type="NCBI Taxonomy" id="480"/>
    <lineage>
        <taxon>Bacteria</taxon>
        <taxon>Pseudomonadati</taxon>
        <taxon>Pseudomonadota</taxon>
        <taxon>Gammaproteobacteria</taxon>
        <taxon>Moraxellales</taxon>
        <taxon>Moraxellaceae</taxon>
        <taxon>Moraxella</taxon>
    </lineage>
</organism>
<keyword evidence="8" id="KW-0963">Cytoplasm</keyword>
<evidence type="ECO:0000256" key="1">
    <source>
        <dbReference type="ARBA" id="ARBA00010875"/>
    </source>
</evidence>
<dbReference type="SUPFAM" id="SSF55486">
    <property type="entry name" value="Metalloproteases ('zincins'), catalytic domain"/>
    <property type="match status" value="1"/>
</dbReference>
<dbReference type="Proteomes" id="UP000078295">
    <property type="component" value="Unassembled WGS sequence"/>
</dbReference>
<feature type="binding site" evidence="8">
    <location>
        <position position="144"/>
    </location>
    <ligand>
        <name>Zn(2+)</name>
        <dbReference type="ChEBI" id="CHEBI:29105"/>
        <note>catalytic</note>
    </ligand>
</feature>
<dbReference type="GO" id="GO:0006364">
    <property type="term" value="P:rRNA processing"/>
    <property type="evidence" value="ECO:0007669"/>
    <property type="project" value="UniProtKB-UniRule"/>
</dbReference>
<evidence type="ECO:0000256" key="6">
    <source>
        <dbReference type="ARBA" id="ARBA00022801"/>
    </source>
</evidence>